<evidence type="ECO:0000313" key="1">
    <source>
        <dbReference type="EMBL" id="ODQ47164.1"/>
    </source>
</evidence>
<name>A0A1E3NLZ5_9ASCO</name>
<dbReference type="Proteomes" id="UP000094455">
    <property type="component" value="Unassembled WGS sequence"/>
</dbReference>
<dbReference type="OrthoDB" id="3997744at2759"/>
<dbReference type="EMBL" id="KV454002">
    <property type="protein sequence ID" value="ODQ47164.1"/>
    <property type="molecule type" value="Genomic_DNA"/>
</dbReference>
<accession>A0A1E3NLZ5</accession>
<keyword evidence="2" id="KW-1185">Reference proteome</keyword>
<gene>
    <name evidence="1" type="ORF">PICMEDRAFT_71267</name>
</gene>
<dbReference type="RefSeq" id="XP_019018277.1">
    <property type="nucleotide sequence ID" value="XM_019163878.1"/>
</dbReference>
<reference evidence="1 2" key="1">
    <citation type="journal article" date="2016" name="Proc. Natl. Acad. Sci. U.S.A.">
        <title>Comparative genomics of biotechnologically important yeasts.</title>
        <authorList>
            <person name="Riley R."/>
            <person name="Haridas S."/>
            <person name="Wolfe K.H."/>
            <person name="Lopes M.R."/>
            <person name="Hittinger C.T."/>
            <person name="Goeker M."/>
            <person name="Salamov A.A."/>
            <person name="Wisecaver J.H."/>
            <person name="Long T.M."/>
            <person name="Calvey C.H."/>
            <person name="Aerts A.L."/>
            <person name="Barry K.W."/>
            <person name="Choi C."/>
            <person name="Clum A."/>
            <person name="Coughlan A.Y."/>
            <person name="Deshpande S."/>
            <person name="Douglass A.P."/>
            <person name="Hanson S.J."/>
            <person name="Klenk H.-P."/>
            <person name="LaButti K.M."/>
            <person name="Lapidus A."/>
            <person name="Lindquist E.A."/>
            <person name="Lipzen A.M."/>
            <person name="Meier-Kolthoff J.P."/>
            <person name="Ohm R.A."/>
            <person name="Otillar R.P."/>
            <person name="Pangilinan J.L."/>
            <person name="Peng Y."/>
            <person name="Rokas A."/>
            <person name="Rosa C.A."/>
            <person name="Scheuner C."/>
            <person name="Sibirny A.A."/>
            <person name="Slot J.C."/>
            <person name="Stielow J.B."/>
            <person name="Sun H."/>
            <person name="Kurtzman C.P."/>
            <person name="Blackwell M."/>
            <person name="Grigoriev I.V."/>
            <person name="Jeffries T.W."/>
        </authorList>
    </citation>
    <scope>NUCLEOTIDE SEQUENCE [LARGE SCALE GENOMIC DNA]</scope>
    <source>
        <strain evidence="1 2">NRRL Y-2026</strain>
    </source>
</reference>
<sequence>MLRFCSPRVRHSQLRIACRHNPPPPLRYHWTAAGGGRVVDATSLTEFLEFERALQRVKHAKTPLDTKVRFLLSHHSRVDISDLNIGGEDAPAFFSMLVNAHSMDLKTTDIRGLGKLLKLLPTVSPRGLETVKNCGILDPAGNAAVDTFTHRYDDRLQLLTIDILITNKCYAEACRFLQIYDRLKKDRQKTIKYHFKLAKFHEFSDSVSPKVSAKDIVDNNLVHLYIRELLKTESLSLEQKLEKFLLILYKWLNLVEIADLKRPSENQIHIFNTAFLSLLSRQVGIPYSVHLAYFAKLYPKSVPMLQELSLLSVPSSSSSTLSKAYAPLLSELPQVNIREELIQSSQPYMEDLSMLYSKFFHEKFPNRAYTKTLFKEYHSLVSRYQKKETSKLVPHSIRFKHPFSRYNHDSSILSAFINHTFENPTGLLRPKLTSNIVEKFYSELKFSHIDYYKSKNHKSHISQLSSLVRFFADTKNPSCDISKALNLLKLFTFENILLDIKVYLLLIDSLIKLDFLEDAKKMYLFVSQHPILSNRLTKEKVAPLCYRYSWPYPEQLLIFPSTLQNQCFTYNRDYLSGDLSPSALIEYLDSSIESQRSLIKDGKL</sequence>
<dbReference type="GeneID" id="30180565"/>
<organism evidence="1 2">
    <name type="scientific">Pichia membranifaciens NRRL Y-2026</name>
    <dbReference type="NCBI Taxonomy" id="763406"/>
    <lineage>
        <taxon>Eukaryota</taxon>
        <taxon>Fungi</taxon>
        <taxon>Dikarya</taxon>
        <taxon>Ascomycota</taxon>
        <taxon>Saccharomycotina</taxon>
        <taxon>Pichiomycetes</taxon>
        <taxon>Pichiales</taxon>
        <taxon>Pichiaceae</taxon>
        <taxon>Pichia</taxon>
    </lineage>
</organism>
<dbReference type="AlphaFoldDB" id="A0A1E3NLZ5"/>
<proteinExistence type="predicted"/>
<protein>
    <submittedName>
        <fullName evidence="1">Uncharacterized protein</fullName>
    </submittedName>
</protein>
<evidence type="ECO:0000313" key="2">
    <source>
        <dbReference type="Proteomes" id="UP000094455"/>
    </source>
</evidence>